<keyword evidence="2" id="KW-1185">Reference proteome</keyword>
<proteinExistence type="predicted"/>
<accession>A0ABY3V120</accession>
<gene>
    <name evidence="1" type="ORF">MJO58_12460</name>
</gene>
<reference evidence="1" key="1">
    <citation type="submission" date="2022-08" db="EMBL/GenBank/DDBJ databases">
        <title>Complete genome sequence of 14 non-tuberculosis mycobacteria type-strains.</title>
        <authorList>
            <person name="Igarashi Y."/>
            <person name="Osugi A."/>
            <person name="Mitarai S."/>
        </authorList>
    </citation>
    <scope>NUCLEOTIDE SEQUENCE</scope>
    <source>
        <strain evidence="1">ATCC 51985</strain>
    </source>
</reference>
<protein>
    <submittedName>
        <fullName evidence="1">Uncharacterized protein</fullName>
    </submittedName>
</protein>
<dbReference type="RefSeq" id="WP_239722991.1">
    <property type="nucleotide sequence ID" value="NZ_CP092423.2"/>
</dbReference>
<dbReference type="Proteomes" id="UP001055171">
    <property type="component" value="Chromosome"/>
</dbReference>
<dbReference type="EMBL" id="CP092423">
    <property type="protein sequence ID" value="ULP44647.1"/>
    <property type="molecule type" value="Genomic_DNA"/>
</dbReference>
<name>A0ABY3V120_MYCLN</name>
<sequence>MTNPSGSVSVAALPDGGVVQMKLDDELIVGAAELPTSDQADAAQAHVFATRYVDTD</sequence>
<evidence type="ECO:0000313" key="1">
    <source>
        <dbReference type="EMBL" id="ULP44647.1"/>
    </source>
</evidence>
<organism evidence="1 2">
    <name type="scientific">Mycobacterium lentiflavum</name>
    <dbReference type="NCBI Taxonomy" id="141349"/>
    <lineage>
        <taxon>Bacteria</taxon>
        <taxon>Bacillati</taxon>
        <taxon>Actinomycetota</taxon>
        <taxon>Actinomycetes</taxon>
        <taxon>Mycobacteriales</taxon>
        <taxon>Mycobacteriaceae</taxon>
        <taxon>Mycobacterium</taxon>
        <taxon>Mycobacterium simiae complex</taxon>
    </lineage>
</organism>
<evidence type="ECO:0000313" key="2">
    <source>
        <dbReference type="Proteomes" id="UP001055171"/>
    </source>
</evidence>